<keyword evidence="4" id="KW-1185">Reference proteome</keyword>
<evidence type="ECO:0000256" key="1">
    <source>
        <dbReference type="SAM" id="Phobius"/>
    </source>
</evidence>
<dbReference type="Pfam" id="PF23357">
    <property type="entry name" value="DUF7088"/>
    <property type="match status" value="1"/>
</dbReference>
<accession>A0A366HUM0</accession>
<feature type="transmembrane region" description="Helical" evidence="1">
    <location>
        <begin position="25"/>
        <end position="48"/>
    </location>
</feature>
<evidence type="ECO:0000313" key="3">
    <source>
        <dbReference type="EMBL" id="RBP47797.1"/>
    </source>
</evidence>
<protein>
    <submittedName>
        <fullName evidence="3">ABC-type uncharacterized transport system involved in gliding motility auxiliary subunit</fullName>
    </submittedName>
</protein>
<dbReference type="Proteomes" id="UP000253426">
    <property type="component" value="Unassembled WGS sequence"/>
</dbReference>
<dbReference type="RefSeq" id="WP_113956705.1">
    <property type="nucleotide sequence ID" value="NZ_QNRR01000001.1"/>
</dbReference>
<feature type="domain" description="DUF7088" evidence="2">
    <location>
        <begin position="60"/>
        <end position="129"/>
    </location>
</feature>
<proteinExistence type="predicted"/>
<dbReference type="EMBL" id="QNRR01000001">
    <property type="protein sequence ID" value="RBP47797.1"/>
    <property type="molecule type" value="Genomic_DNA"/>
</dbReference>
<evidence type="ECO:0000259" key="2">
    <source>
        <dbReference type="Pfam" id="PF23357"/>
    </source>
</evidence>
<gene>
    <name evidence="3" type="ORF">DES53_101597</name>
</gene>
<evidence type="ECO:0000313" key="4">
    <source>
        <dbReference type="Proteomes" id="UP000253426"/>
    </source>
</evidence>
<comment type="caution">
    <text evidence="3">The sequence shown here is derived from an EMBL/GenBank/DDBJ whole genome shotgun (WGS) entry which is preliminary data.</text>
</comment>
<keyword evidence="1" id="KW-0812">Transmembrane</keyword>
<feature type="transmembrane region" description="Helical" evidence="1">
    <location>
        <begin position="473"/>
        <end position="493"/>
    </location>
</feature>
<organism evidence="3 4">
    <name type="scientific">Roseimicrobium gellanilyticum</name>
    <dbReference type="NCBI Taxonomy" id="748857"/>
    <lineage>
        <taxon>Bacteria</taxon>
        <taxon>Pseudomonadati</taxon>
        <taxon>Verrucomicrobiota</taxon>
        <taxon>Verrucomicrobiia</taxon>
        <taxon>Verrucomicrobiales</taxon>
        <taxon>Verrucomicrobiaceae</taxon>
        <taxon>Roseimicrobium</taxon>
    </lineage>
</organism>
<reference evidence="3 4" key="1">
    <citation type="submission" date="2018-06" db="EMBL/GenBank/DDBJ databases">
        <title>Genomic Encyclopedia of Type Strains, Phase IV (KMG-IV): sequencing the most valuable type-strain genomes for metagenomic binning, comparative biology and taxonomic classification.</title>
        <authorList>
            <person name="Goeker M."/>
        </authorList>
    </citation>
    <scope>NUCLEOTIDE SEQUENCE [LARGE SCALE GENOMIC DNA]</scope>
    <source>
        <strain evidence="3 4">DSM 25532</strain>
    </source>
</reference>
<keyword evidence="1" id="KW-0472">Membrane</keyword>
<keyword evidence="1" id="KW-1133">Transmembrane helix</keyword>
<dbReference type="AlphaFoldDB" id="A0A366HUM0"/>
<dbReference type="InterPro" id="IPR055396">
    <property type="entry name" value="DUF7088"/>
</dbReference>
<sequence length="498" mass="55702">MASPAPTTESAPSTSKPKPLRRLSIGVNVLVQLAICLVLFGLVNYLSYRHYWRFDLTPSKDYTLSEATTGYIKELKKDVELTVVFTRDSPIMTDVHTLVEEYRRAKKVRVKVDVVDPARDVERAEELKLKHGLPLKGNGVLVRANNRTRFITEEEIVIRGLNRSRENPSTDFRGEDAITSAIISLIEGKTRKFYFIAGKGAAKEGGNELAWLSLEDLGRQQNFELVPLNLAEVEEIPQDATGVVLIGARYDISAQEMQILQAYWQEKRAALLVLLEPSGTTPNLTKFLADNGVAPRNDRVLYAESTPAGPKKQFSVQTLFLPDSPISQPFTEVASTLSGQTQSLALKLDSADLRAQHIEVKALMQATDKYWGEMFYTETLPVAGEGDTQPPVYVAASVERGAVSDERLRVDSSRMVVVGNASMLDPMTRLGVHQDFIAASLNWMMNRERLIGITMKRKQIFRIQLTEEQRKQIFWVTAIMMPGAVLGLGLLIWSHRRA</sequence>
<name>A0A366HUM0_9BACT</name>
<dbReference type="OrthoDB" id="9767958at2"/>